<dbReference type="FunFam" id="3.30.70.330:FF:000047">
    <property type="entry name" value="Differentiation 1 negative regulator"/>
    <property type="match status" value="1"/>
</dbReference>
<dbReference type="PANTHER" id="PTHR14089:SF8">
    <property type="entry name" value="RNA-BINDING PROTEIN MRN1"/>
    <property type="match status" value="1"/>
</dbReference>
<feature type="region of interest" description="Disordered" evidence="4">
    <location>
        <begin position="559"/>
        <end position="620"/>
    </location>
</feature>
<keyword evidence="1" id="KW-0677">Repeat</keyword>
<organism evidence="6 7">
    <name type="scientific">Wickerhamomyces pijperi</name>
    <name type="common">Yeast</name>
    <name type="synonym">Pichia pijperi</name>
    <dbReference type="NCBI Taxonomy" id="599730"/>
    <lineage>
        <taxon>Eukaryota</taxon>
        <taxon>Fungi</taxon>
        <taxon>Dikarya</taxon>
        <taxon>Ascomycota</taxon>
        <taxon>Saccharomycotina</taxon>
        <taxon>Saccharomycetes</taxon>
        <taxon>Phaffomycetales</taxon>
        <taxon>Wickerhamomycetaceae</taxon>
        <taxon>Wickerhamomyces</taxon>
    </lineage>
</organism>
<name>A0A9P8Q6T1_WICPI</name>
<dbReference type="GO" id="GO:0010494">
    <property type="term" value="C:cytoplasmic stress granule"/>
    <property type="evidence" value="ECO:0007669"/>
    <property type="project" value="TreeGrafter"/>
</dbReference>
<dbReference type="InterPro" id="IPR000504">
    <property type="entry name" value="RRM_dom"/>
</dbReference>
<dbReference type="Pfam" id="PF00076">
    <property type="entry name" value="RRM_1"/>
    <property type="match status" value="2"/>
</dbReference>
<feature type="domain" description="RRM" evidence="5">
    <location>
        <begin position="254"/>
        <end position="336"/>
    </location>
</feature>
<evidence type="ECO:0000256" key="4">
    <source>
        <dbReference type="SAM" id="MobiDB-lite"/>
    </source>
</evidence>
<reference evidence="6" key="1">
    <citation type="journal article" date="2021" name="Open Biol.">
        <title>Shared evolutionary footprints suggest mitochondrial oxidative damage underlies multiple complex I losses in fungi.</title>
        <authorList>
            <person name="Schikora-Tamarit M.A."/>
            <person name="Marcet-Houben M."/>
            <person name="Nosek J."/>
            <person name="Gabaldon T."/>
        </authorList>
    </citation>
    <scope>NUCLEOTIDE SEQUENCE</scope>
    <source>
        <strain evidence="6">CBS2887</strain>
    </source>
</reference>
<feature type="domain" description="RRM" evidence="5">
    <location>
        <begin position="479"/>
        <end position="555"/>
    </location>
</feature>
<proteinExistence type="predicted"/>
<keyword evidence="7" id="KW-1185">Reference proteome</keyword>
<dbReference type="InterPro" id="IPR035979">
    <property type="entry name" value="RBD_domain_sf"/>
</dbReference>
<accession>A0A9P8Q6T1</accession>
<evidence type="ECO:0000259" key="5">
    <source>
        <dbReference type="PROSITE" id="PS50102"/>
    </source>
</evidence>
<reference evidence="6" key="2">
    <citation type="submission" date="2021-01" db="EMBL/GenBank/DDBJ databases">
        <authorList>
            <person name="Schikora-Tamarit M.A."/>
        </authorList>
    </citation>
    <scope>NUCLEOTIDE SEQUENCE</scope>
    <source>
        <strain evidence="6">CBS2887</strain>
    </source>
</reference>
<protein>
    <recommendedName>
        <fullName evidence="5">RRM domain-containing protein</fullName>
    </recommendedName>
</protein>
<dbReference type="GO" id="GO:0000398">
    <property type="term" value="P:mRNA splicing, via spliceosome"/>
    <property type="evidence" value="ECO:0007669"/>
    <property type="project" value="TreeGrafter"/>
</dbReference>
<dbReference type="PANTHER" id="PTHR14089">
    <property type="entry name" value="PRE-MRNA-SPLICING FACTOR RBM22"/>
    <property type="match status" value="1"/>
</dbReference>
<dbReference type="SMART" id="SM00360">
    <property type="entry name" value="RRM"/>
    <property type="match status" value="4"/>
</dbReference>
<sequence length="620" mass="68080">MQSAYQQYDMPYTPMLPQHMIMGSPQINSYQQRSNDFNPNMNGGSNGQFGYGFDSQPVGPDGEEYDDSFQQQQSENYIGGDYQDLDPRNGGLNFAKFEPQPFLYDHQGGINGDMLVGDDYYGGMPTNGQFDYGSGQDRILSHRPSMMNTGGMGGLDFNTAPSRTVYLGNIPADITPREILDHVRSGVIESFRILSEKNCAFISFLDESSALLFHSDAILKRLSIKDKDIKIGWGRPMQISPVVKENVGKDNATRNVYLGNLSKNITEAELINDLSNYGLIDTIKILPAKGVAFVHFCSIASAINVVSNLAQENSKYLDKKIYYGKDRCAFITKTQQHNAAQYLGLAPGMEHLVTNADREFISSTLLQQSAAAAAIATTAGGANNLGNRTVYLGNLPMELKIEEICNVVRGGLLETVKYLSDRNICFITFIDPIAAAQFFAMSQLHGLTIHNKRIKIGWGKHSGPLSNGLTLAVSSGASRNIYIGNIDLDDPSFSQDALRAKFEEFGEIEQINYLREKNCVFVNFTNISNAILAIDKFKNGAGSGFEGVKVNFGKDRCGNTPRQFNNSNNHGSNNHHNKFNHHNNSVPETEDTATAASTTTATTNGESNNSNDNNGTESIQ</sequence>
<keyword evidence="2 3" id="KW-0694">RNA-binding</keyword>
<dbReference type="Proteomes" id="UP000774326">
    <property type="component" value="Unassembled WGS sequence"/>
</dbReference>
<feature type="domain" description="RRM" evidence="5">
    <location>
        <begin position="163"/>
        <end position="236"/>
    </location>
</feature>
<gene>
    <name evidence="6" type="ORF">WICPIJ_004859</name>
</gene>
<dbReference type="Pfam" id="PF10378">
    <property type="entry name" value="RRM"/>
    <property type="match status" value="1"/>
</dbReference>
<evidence type="ECO:0000313" key="6">
    <source>
        <dbReference type="EMBL" id="KAH3684165.1"/>
    </source>
</evidence>
<dbReference type="AlphaFoldDB" id="A0A9P8Q6T1"/>
<comment type="caution">
    <text evidence="6">The sequence shown here is derived from an EMBL/GenBank/DDBJ whole genome shotgun (WGS) entry which is preliminary data.</text>
</comment>
<dbReference type="OrthoDB" id="6407164at2759"/>
<evidence type="ECO:0000256" key="3">
    <source>
        <dbReference type="PROSITE-ProRule" id="PRU00176"/>
    </source>
</evidence>
<dbReference type="PROSITE" id="PS50102">
    <property type="entry name" value="RRM"/>
    <property type="match status" value="4"/>
</dbReference>
<dbReference type="SUPFAM" id="SSF54928">
    <property type="entry name" value="RNA-binding domain, RBD"/>
    <property type="match status" value="2"/>
</dbReference>
<feature type="region of interest" description="Disordered" evidence="4">
    <location>
        <begin position="40"/>
        <end position="67"/>
    </location>
</feature>
<feature type="compositionally biased region" description="Low complexity" evidence="4">
    <location>
        <begin position="592"/>
        <end position="620"/>
    </location>
</feature>
<dbReference type="EMBL" id="JAEUBG010002686">
    <property type="protein sequence ID" value="KAH3684165.1"/>
    <property type="molecule type" value="Genomic_DNA"/>
</dbReference>
<dbReference type="GO" id="GO:0003729">
    <property type="term" value="F:mRNA binding"/>
    <property type="evidence" value="ECO:0007669"/>
    <property type="project" value="TreeGrafter"/>
</dbReference>
<dbReference type="GO" id="GO:0051252">
    <property type="term" value="P:regulation of RNA metabolic process"/>
    <property type="evidence" value="ECO:0007669"/>
    <property type="project" value="UniProtKB-ARBA"/>
</dbReference>
<evidence type="ECO:0000256" key="2">
    <source>
        <dbReference type="ARBA" id="ARBA00022884"/>
    </source>
</evidence>
<dbReference type="InterPro" id="IPR039171">
    <property type="entry name" value="Cwc2/Slt11"/>
</dbReference>
<dbReference type="InterPro" id="IPR012677">
    <property type="entry name" value="Nucleotide-bd_a/b_plait_sf"/>
</dbReference>
<dbReference type="FunFam" id="3.30.70.330:FF:000120">
    <property type="entry name" value="Negative regulator of differentiation 1"/>
    <property type="match status" value="1"/>
</dbReference>
<dbReference type="InterPro" id="IPR018835">
    <property type="entry name" value="RNA-binding_domain_put"/>
</dbReference>
<dbReference type="Gene3D" id="3.30.70.330">
    <property type="match status" value="4"/>
</dbReference>
<evidence type="ECO:0000313" key="7">
    <source>
        <dbReference type="Proteomes" id="UP000774326"/>
    </source>
</evidence>
<evidence type="ECO:0000256" key="1">
    <source>
        <dbReference type="ARBA" id="ARBA00022737"/>
    </source>
</evidence>
<feature type="domain" description="RRM" evidence="5">
    <location>
        <begin position="388"/>
        <end position="461"/>
    </location>
</feature>
<dbReference type="GO" id="GO:0010468">
    <property type="term" value="P:regulation of gene expression"/>
    <property type="evidence" value="ECO:0007669"/>
    <property type="project" value="UniProtKB-ARBA"/>
</dbReference>